<evidence type="ECO:0000313" key="1">
    <source>
        <dbReference type="EMBL" id="QYY84375.1"/>
    </source>
</evidence>
<accession>A0ABX8YWH2</accession>
<gene>
    <name evidence="1" type="ORF">J0G10_13310</name>
</gene>
<dbReference type="EMBL" id="CP071586">
    <property type="protein sequence ID" value="QYY84375.1"/>
    <property type="molecule type" value="Genomic_DNA"/>
</dbReference>
<dbReference type="RefSeq" id="WP_220558640.1">
    <property type="nucleotide sequence ID" value="NZ_CP071586.1"/>
</dbReference>
<protein>
    <submittedName>
        <fullName evidence="1">Uncharacterized protein</fullName>
    </submittedName>
</protein>
<dbReference type="Proteomes" id="UP000824588">
    <property type="component" value="Chromosome"/>
</dbReference>
<proteinExistence type="predicted"/>
<sequence length="144" mass="16313">MMKNFFYYQSLPDSMPVEDVANEFHELLIEKPFSGKSKFDFLQALLELSDRQWHTYEQLCESLKTQIEKTLINEWDGFDFDFAQGAIVVAAHLGLAELFDFISSQNVSELSSEVAIEIKEAIAELGSNIADPYSGMKLIGGEYV</sequence>
<reference evidence="1 2" key="1">
    <citation type="journal article" date="2022" name="Int. J. Syst. Evol. Microbiol.">
        <title>Pseudomonas germanica sp. nov., isolated from Iris germanica rhizomes.</title>
        <authorList>
            <person name="Atanasov K.E."/>
            <person name="Galbis D.M."/>
            <person name="Gallego J."/>
            <person name="Serpico A."/>
            <person name="Bosch M."/>
            <person name="Altabella T."/>
            <person name="Ferrer A."/>
        </authorList>
    </citation>
    <scope>NUCLEOTIDE SEQUENCE [LARGE SCALE GENOMIC DNA]</scope>
    <source>
        <strain evidence="1 2">FIT28</strain>
    </source>
</reference>
<evidence type="ECO:0000313" key="2">
    <source>
        <dbReference type="Proteomes" id="UP000824588"/>
    </source>
</evidence>
<keyword evidence="2" id="KW-1185">Reference proteome</keyword>
<organism evidence="1 2">
    <name type="scientific">Pseudomonas germanica</name>
    <dbReference type="NCBI Taxonomy" id="2815720"/>
    <lineage>
        <taxon>Bacteria</taxon>
        <taxon>Pseudomonadati</taxon>
        <taxon>Pseudomonadota</taxon>
        <taxon>Gammaproteobacteria</taxon>
        <taxon>Pseudomonadales</taxon>
        <taxon>Pseudomonadaceae</taxon>
        <taxon>Pseudomonas</taxon>
    </lineage>
</organism>
<name>A0ABX8YWH2_9PSED</name>